<keyword evidence="3" id="KW-1185">Reference proteome</keyword>
<feature type="compositionally biased region" description="Low complexity" evidence="1">
    <location>
        <begin position="88"/>
        <end position="123"/>
    </location>
</feature>
<evidence type="ECO:0000256" key="1">
    <source>
        <dbReference type="SAM" id="MobiDB-lite"/>
    </source>
</evidence>
<dbReference type="EMBL" id="VSRR010003523">
    <property type="protein sequence ID" value="MPC36456.1"/>
    <property type="molecule type" value="Genomic_DNA"/>
</dbReference>
<feature type="region of interest" description="Disordered" evidence="1">
    <location>
        <begin position="372"/>
        <end position="430"/>
    </location>
</feature>
<feature type="compositionally biased region" description="Polar residues" evidence="1">
    <location>
        <begin position="381"/>
        <end position="392"/>
    </location>
</feature>
<feature type="compositionally biased region" description="Low complexity" evidence="1">
    <location>
        <begin position="642"/>
        <end position="655"/>
    </location>
</feature>
<sequence>MPDVLRQQYEKLASCVRESGVLSDHAKTNHPLYESGVRFVTSPNKLSPTLKHYVCLVYDDIASLDTPNAASPMKETQLPIIHPPLPSSEPSSTPSSTSLTPPESSTPNDTSTATSTDTLETPPQEAVAKVSIPFSTEATPENEEELGDQSMTPSPPATSSTPREAETTPTSLPSTTPTPPATSSTLVDKVPSSAVNKVQYSNFRPDQESDFTFSLSSTLAATSPPMELDSTTPIPTTYEATSDTSDAEESGDSTVTPTTAASSTNGVTEEPVSTPVTLSEHTVASTQTVPTPFPSMSEEEVVVVPLDYLSVRLTTYPQSDYLPTLKPDSEAIHTTPMMYLTDLPEAHQADEPGTESLPSTVTGYPRTYLPETHEPMAETGTPITKHSTTSLPIETRPTAPSTVPTTPVSGSSTSINPPVLDGTEHVEGETKTRIPDQVTLPHNMDNEDEAIHSKLQDIYKSTTPEISTTGVPSHDSTTGMIVSTAPHEAEANETTMEPATSHEPTMDSTNITEPTTETTDSYEAAETIEPAAVPTSSHETQADEFPIFYDANITETTIEPITSQKTKATEPIASDTTAAITEPPSLTEITRPTVEPQADVTERTISQEADFTQLTSEPTTLRDTQITTPTVEPLISHEEAETTQTTLNETETEPTTEMKEDVTGTTFEHITTRQTTPHIPFYYAATTSHSTLASTTPTTPPIASVGPTLSDGHVNPAESTSVAIESDDEYTTSSTGSYISHRLSSETTLAITSVTPHPLAALMKQKPIPCDFSFMKYFFDHMSPPCRSELMRILTLSMNSSGVSVQRV</sequence>
<evidence type="ECO:0000313" key="3">
    <source>
        <dbReference type="Proteomes" id="UP000324222"/>
    </source>
</evidence>
<proteinExistence type="predicted"/>
<feature type="region of interest" description="Disordered" evidence="1">
    <location>
        <begin position="78"/>
        <end position="209"/>
    </location>
</feature>
<dbReference type="AlphaFoldDB" id="A0A5B7ETI0"/>
<feature type="region of interest" description="Disordered" evidence="1">
    <location>
        <begin position="222"/>
        <end position="292"/>
    </location>
</feature>
<feature type="region of interest" description="Disordered" evidence="1">
    <location>
        <begin position="488"/>
        <end position="521"/>
    </location>
</feature>
<feature type="compositionally biased region" description="Polar residues" evidence="1">
    <location>
        <begin position="274"/>
        <end position="290"/>
    </location>
</feature>
<name>A0A5B7ETI0_PORTR</name>
<comment type="caution">
    <text evidence="2">The sequence shown here is derived from an EMBL/GenBank/DDBJ whole genome shotgun (WGS) entry which is preliminary data.</text>
</comment>
<accession>A0A5B7ETI0</accession>
<feature type="compositionally biased region" description="Low complexity" evidence="1">
    <location>
        <begin position="253"/>
        <end position="264"/>
    </location>
</feature>
<feature type="compositionally biased region" description="Polar residues" evidence="1">
    <location>
        <begin position="229"/>
        <end position="244"/>
    </location>
</feature>
<gene>
    <name evidence="2" type="ORF">E2C01_029914</name>
</gene>
<feature type="region of interest" description="Disordered" evidence="1">
    <location>
        <begin position="640"/>
        <end position="661"/>
    </location>
</feature>
<reference evidence="2 3" key="1">
    <citation type="submission" date="2019-05" db="EMBL/GenBank/DDBJ databases">
        <title>Another draft genome of Portunus trituberculatus and its Hox gene families provides insights of decapod evolution.</title>
        <authorList>
            <person name="Jeong J.-H."/>
            <person name="Song I."/>
            <person name="Kim S."/>
            <person name="Choi T."/>
            <person name="Kim D."/>
            <person name="Ryu S."/>
            <person name="Kim W."/>
        </authorList>
    </citation>
    <scope>NUCLEOTIDE SEQUENCE [LARGE SCALE GENOMIC DNA]</scope>
    <source>
        <tissue evidence="2">Muscle</tissue>
    </source>
</reference>
<feature type="compositionally biased region" description="Low complexity" evidence="1">
    <location>
        <begin position="157"/>
        <end position="186"/>
    </location>
</feature>
<evidence type="ECO:0000313" key="2">
    <source>
        <dbReference type="EMBL" id="MPC36456.1"/>
    </source>
</evidence>
<protein>
    <submittedName>
        <fullName evidence="2">Uncharacterized protein</fullName>
    </submittedName>
</protein>
<feature type="compositionally biased region" description="Low complexity" evidence="1">
    <location>
        <begin position="509"/>
        <end position="519"/>
    </location>
</feature>
<feature type="compositionally biased region" description="Polar residues" evidence="1">
    <location>
        <begin position="492"/>
        <end position="508"/>
    </location>
</feature>
<feature type="compositionally biased region" description="Polar residues" evidence="1">
    <location>
        <begin position="193"/>
        <end position="204"/>
    </location>
</feature>
<organism evidence="2 3">
    <name type="scientific">Portunus trituberculatus</name>
    <name type="common">Swimming crab</name>
    <name type="synonym">Neptunus trituberculatus</name>
    <dbReference type="NCBI Taxonomy" id="210409"/>
    <lineage>
        <taxon>Eukaryota</taxon>
        <taxon>Metazoa</taxon>
        <taxon>Ecdysozoa</taxon>
        <taxon>Arthropoda</taxon>
        <taxon>Crustacea</taxon>
        <taxon>Multicrustacea</taxon>
        <taxon>Malacostraca</taxon>
        <taxon>Eumalacostraca</taxon>
        <taxon>Eucarida</taxon>
        <taxon>Decapoda</taxon>
        <taxon>Pleocyemata</taxon>
        <taxon>Brachyura</taxon>
        <taxon>Eubrachyura</taxon>
        <taxon>Portunoidea</taxon>
        <taxon>Portunidae</taxon>
        <taxon>Portuninae</taxon>
        <taxon>Portunus</taxon>
    </lineage>
</organism>
<dbReference type="Proteomes" id="UP000324222">
    <property type="component" value="Unassembled WGS sequence"/>
</dbReference>
<feature type="compositionally biased region" description="Low complexity" evidence="1">
    <location>
        <begin position="397"/>
        <end position="414"/>
    </location>
</feature>